<feature type="domain" description="Cytochrome b5 heme-binding" evidence="8">
    <location>
        <begin position="23"/>
        <end position="88"/>
    </location>
</feature>
<feature type="signal peptide" evidence="7">
    <location>
        <begin position="1"/>
        <end position="25"/>
    </location>
</feature>
<feature type="region of interest" description="Disordered" evidence="5">
    <location>
        <begin position="134"/>
        <end position="159"/>
    </location>
</feature>
<feature type="compositionally biased region" description="Low complexity" evidence="5">
    <location>
        <begin position="134"/>
        <end position="149"/>
    </location>
</feature>
<feature type="domain" description="Cytochrome b5 heme-binding" evidence="8">
    <location>
        <begin position="159"/>
        <end position="233"/>
    </location>
</feature>
<dbReference type="Gene3D" id="3.10.120.10">
    <property type="entry name" value="Cytochrome b5-like heme/steroid binding domain"/>
    <property type="match status" value="4"/>
</dbReference>
<gene>
    <name evidence="9" type="ORF">ACOF00016_LOCUS18901</name>
</gene>
<keyword evidence="7" id="KW-0732">Signal</keyword>
<evidence type="ECO:0000313" key="9">
    <source>
        <dbReference type="EMBL" id="CAE0422323.1"/>
    </source>
</evidence>
<keyword evidence="2" id="KW-0479">Metal-binding</keyword>
<evidence type="ECO:0000256" key="3">
    <source>
        <dbReference type="ARBA" id="ARBA00023004"/>
    </source>
</evidence>
<dbReference type="GO" id="GO:0016020">
    <property type="term" value="C:membrane"/>
    <property type="evidence" value="ECO:0007669"/>
    <property type="project" value="TreeGrafter"/>
</dbReference>
<feature type="compositionally biased region" description="Acidic residues" evidence="5">
    <location>
        <begin position="237"/>
        <end position="249"/>
    </location>
</feature>
<dbReference type="EMBL" id="HBIM01025410">
    <property type="protein sequence ID" value="CAE0422323.1"/>
    <property type="molecule type" value="Transcribed_RNA"/>
</dbReference>
<sequence length="471" mass="51174">MNTKSVRLPIFTALLATSPFPMIQAVTLTEVAQHALPTDCWTVVDDTVFDITAYIPSHPRRGGGAAVIYGMCGRDGTALYDTAHATEHIYLTTTFRSTIRNLGPVTTTTSIATTTATTSASFVTTKATPATTRTTTTTAATAPNSPITTISSHNSNPTSPTITLQELGLHDQANIDCWVAYHSHVYDLTTYQHPKPVGNSVIFCGTDSTDSFAAVHDNVYLDMITDLHVGSLLEASDDEEDVADSDGDNEGTGGETVTSPSDSTSSIDGEQLQAHNSTNDCWTVYLGNVYDITAFAPTHPVAGPAVLWEYCGRDGTAFYSIYHDASLLLTIQPYYRGPYQGLDRSKEDDLQDISAIVTSPREMTHTEVQFHDLTTDCWTILYGSVYDLTRYRHPGVRPDYGQRVIYEYSCGGDSTRDYAAVHPRDLLGKTQMDQKYKIGWVSSAAAVSLTSWIAGSVMLLPALFFTANGMV</sequence>
<evidence type="ECO:0000256" key="6">
    <source>
        <dbReference type="SAM" id="Phobius"/>
    </source>
</evidence>
<comment type="similarity">
    <text evidence="4">Belongs to the cytochrome b5 family.</text>
</comment>
<keyword evidence="6" id="KW-1133">Transmembrane helix</keyword>
<evidence type="ECO:0000256" key="5">
    <source>
        <dbReference type="SAM" id="MobiDB-lite"/>
    </source>
</evidence>
<dbReference type="SUPFAM" id="SSF55856">
    <property type="entry name" value="Cytochrome b5-like heme/steroid binding domain"/>
    <property type="match status" value="4"/>
</dbReference>
<keyword evidence="6" id="KW-0472">Membrane</keyword>
<feature type="transmembrane region" description="Helical" evidence="6">
    <location>
        <begin position="440"/>
        <end position="465"/>
    </location>
</feature>
<feature type="compositionally biased region" description="Polar residues" evidence="5">
    <location>
        <begin position="255"/>
        <end position="270"/>
    </location>
</feature>
<dbReference type="Pfam" id="PF00173">
    <property type="entry name" value="Cyt-b5"/>
    <property type="match status" value="4"/>
</dbReference>
<keyword evidence="3" id="KW-0408">Iron</keyword>
<dbReference type="AlphaFoldDB" id="A0A7S3LFU7"/>
<evidence type="ECO:0000259" key="8">
    <source>
        <dbReference type="PROSITE" id="PS50255"/>
    </source>
</evidence>
<feature type="chain" id="PRO_5031376497" description="Cytochrome b5 heme-binding domain-containing protein" evidence="7">
    <location>
        <begin position="26"/>
        <end position="471"/>
    </location>
</feature>
<dbReference type="InterPro" id="IPR036400">
    <property type="entry name" value="Cyt_B5-like_heme/steroid_sf"/>
</dbReference>
<evidence type="ECO:0000256" key="4">
    <source>
        <dbReference type="ARBA" id="ARBA00038168"/>
    </source>
</evidence>
<accession>A0A7S3LFU7</accession>
<feature type="domain" description="Cytochrome b5 heme-binding" evidence="8">
    <location>
        <begin position="360"/>
        <end position="442"/>
    </location>
</feature>
<dbReference type="InterPro" id="IPR050668">
    <property type="entry name" value="Cytochrome_b5"/>
</dbReference>
<dbReference type="GO" id="GO:0020037">
    <property type="term" value="F:heme binding"/>
    <property type="evidence" value="ECO:0007669"/>
    <property type="project" value="TreeGrafter"/>
</dbReference>
<evidence type="ECO:0000256" key="2">
    <source>
        <dbReference type="ARBA" id="ARBA00022723"/>
    </source>
</evidence>
<dbReference type="SMART" id="SM01117">
    <property type="entry name" value="Cyt-b5"/>
    <property type="match status" value="4"/>
</dbReference>
<dbReference type="PROSITE" id="PS50255">
    <property type="entry name" value="CYTOCHROME_B5_2"/>
    <property type="match status" value="4"/>
</dbReference>
<feature type="region of interest" description="Disordered" evidence="5">
    <location>
        <begin position="237"/>
        <end position="270"/>
    </location>
</feature>
<dbReference type="InterPro" id="IPR001199">
    <property type="entry name" value="Cyt_B5-like_heme/steroid-bd"/>
</dbReference>
<feature type="domain" description="Cytochrome b5 heme-binding" evidence="8">
    <location>
        <begin position="264"/>
        <end position="340"/>
    </location>
</feature>
<dbReference type="PANTHER" id="PTHR19359">
    <property type="entry name" value="CYTOCHROME B5"/>
    <property type="match status" value="1"/>
</dbReference>
<reference evidence="9" key="1">
    <citation type="submission" date="2021-01" db="EMBL/GenBank/DDBJ databases">
        <authorList>
            <person name="Corre E."/>
            <person name="Pelletier E."/>
            <person name="Niang G."/>
            <person name="Scheremetjew M."/>
            <person name="Finn R."/>
            <person name="Kale V."/>
            <person name="Holt S."/>
            <person name="Cochrane G."/>
            <person name="Meng A."/>
            <person name="Brown T."/>
            <person name="Cohen L."/>
        </authorList>
    </citation>
    <scope>NUCLEOTIDE SEQUENCE</scope>
    <source>
        <strain evidence="9">CCMP127</strain>
    </source>
</reference>
<name>A0A7S3LFU7_9STRA</name>
<dbReference type="GO" id="GO:0046872">
    <property type="term" value="F:metal ion binding"/>
    <property type="evidence" value="ECO:0007669"/>
    <property type="project" value="UniProtKB-KW"/>
</dbReference>
<feature type="compositionally biased region" description="Polar residues" evidence="5">
    <location>
        <begin position="150"/>
        <end position="159"/>
    </location>
</feature>
<protein>
    <recommendedName>
        <fullName evidence="8">Cytochrome b5 heme-binding domain-containing protein</fullName>
    </recommendedName>
</protein>
<evidence type="ECO:0000256" key="7">
    <source>
        <dbReference type="SAM" id="SignalP"/>
    </source>
</evidence>
<proteinExistence type="inferred from homology"/>
<keyword evidence="6" id="KW-0812">Transmembrane</keyword>
<keyword evidence="1" id="KW-0349">Heme</keyword>
<organism evidence="9">
    <name type="scientific">Amphora coffeiformis</name>
    <dbReference type="NCBI Taxonomy" id="265554"/>
    <lineage>
        <taxon>Eukaryota</taxon>
        <taxon>Sar</taxon>
        <taxon>Stramenopiles</taxon>
        <taxon>Ochrophyta</taxon>
        <taxon>Bacillariophyta</taxon>
        <taxon>Bacillariophyceae</taxon>
        <taxon>Bacillariophycidae</taxon>
        <taxon>Thalassiophysales</taxon>
        <taxon>Catenulaceae</taxon>
        <taxon>Amphora</taxon>
    </lineage>
</organism>
<evidence type="ECO:0000256" key="1">
    <source>
        <dbReference type="ARBA" id="ARBA00022617"/>
    </source>
</evidence>